<dbReference type="EMBL" id="OE003500">
    <property type="protein sequence ID" value="CAD7460216.1"/>
    <property type="molecule type" value="Genomic_DNA"/>
</dbReference>
<reference evidence="2" key="1">
    <citation type="submission" date="2020-11" db="EMBL/GenBank/DDBJ databases">
        <authorList>
            <person name="Tran Van P."/>
        </authorList>
    </citation>
    <scope>NUCLEOTIDE SEQUENCE</scope>
</reference>
<dbReference type="Pfam" id="PF22979">
    <property type="entry name" value="HTH_69"/>
    <property type="match status" value="1"/>
</dbReference>
<evidence type="ECO:0000259" key="1">
    <source>
        <dbReference type="Pfam" id="PF22979"/>
    </source>
</evidence>
<gene>
    <name evidence="2" type="ORF">TTEB3V08_LOCUS8153</name>
</gene>
<dbReference type="AlphaFoldDB" id="A0A7R9NXT2"/>
<dbReference type="Gene3D" id="3.40.50.1580">
    <property type="entry name" value="Nucleoside phosphorylase domain"/>
    <property type="match status" value="1"/>
</dbReference>
<feature type="domain" description="Winged helix-turn-helix" evidence="1">
    <location>
        <begin position="188"/>
        <end position="251"/>
    </location>
</feature>
<dbReference type="GO" id="GO:0009116">
    <property type="term" value="P:nucleoside metabolic process"/>
    <property type="evidence" value="ECO:0007669"/>
    <property type="project" value="InterPro"/>
</dbReference>
<dbReference type="SUPFAM" id="SSF53167">
    <property type="entry name" value="Purine and uridine phosphorylases"/>
    <property type="match status" value="1"/>
</dbReference>
<sequence length="669" mass="73888">MEEPQKDHIVMTPKRKTATSTTLAIERRAAVNNTNPGSDKVHVAGGDHRGIVINKEVTQDGDNSPAQLSLEFRVFLVSGQTGKHTQESRTLQFWFITNLSESDQASVAQEFFKELVSPQEFPRDYVGFIKKVMKLLQHGYSSLKKVEVTLTQLDEVETPPNRPSRLDAVLITLGTRYRADSVSADESSLGKVVPLTEEKVLELLESAYPNPITVVDMARENGWAEDEVALHLAQLQEKGLVKSLEHGAFTRVGQGDTDIQVVKQMPTMTSSKQPTIAIITAQYCEKLAVDAMIENKETFVRYTTVVENFEAYNFLVGESNVYTLGNIGAHRIVCTKLPTVGHTREAMTAAGNTTTRLLGTFQKVDHVFLVGVGGGVPHFTDYNKHVRLGDVVVSHPIEGHKYVYVYCENTKSTGAGTYEFETKAYSPANLGLQEIAVKLKLQHLISFRLVLSATETTCSENAAPFRLPPLIPTNTTNVSFPPSPSSNFIKPMLLAFYQNNFYSSITKSESEDCSIPWLKYLKEGLSSLGPESEQDFNQPPPESDKLYMSIGERDLIEVAHPAPLEGATKRQEGCPRLYLAPIASGRAVAREDQLRQQFSSQFGTLAFDSEFDAVVDSVIGNCRDSFVVLRGIADYKDGTRRKEWQPYASLVAASVMKAIICGMDAPADA</sequence>
<proteinExistence type="predicted"/>
<evidence type="ECO:0000313" key="2">
    <source>
        <dbReference type="EMBL" id="CAD7460216.1"/>
    </source>
</evidence>
<dbReference type="PANTHER" id="PTHR47705:SF1">
    <property type="entry name" value="PNP_UDP_1 DOMAIN-CONTAINING PROTEIN"/>
    <property type="match status" value="1"/>
</dbReference>
<accession>A0A7R9NXT2</accession>
<dbReference type="PANTHER" id="PTHR47705">
    <property type="entry name" value="AGAP000321-PA"/>
    <property type="match status" value="1"/>
</dbReference>
<dbReference type="InterPro" id="IPR055121">
    <property type="entry name" value="HTH_69"/>
</dbReference>
<dbReference type="GO" id="GO:0003824">
    <property type="term" value="F:catalytic activity"/>
    <property type="evidence" value="ECO:0007669"/>
    <property type="project" value="InterPro"/>
</dbReference>
<dbReference type="InterPro" id="IPR035994">
    <property type="entry name" value="Nucleoside_phosphorylase_sf"/>
</dbReference>
<organism evidence="2">
    <name type="scientific">Timema tahoe</name>
    <dbReference type="NCBI Taxonomy" id="61484"/>
    <lineage>
        <taxon>Eukaryota</taxon>
        <taxon>Metazoa</taxon>
        <taxon>Ecdysozoa</taxon>
        <taxon>Arthropoda</taxon>
        <taxon>Hexapoda</taxon>
        <taxon>Insecta</taxon>
        <taxon>Pterygota</taxon>
        <taxon>Neoptera</taxon>
        <taxon>Polyneoptera</taxon>
        <taxon>Phasmatodea</taxon>
        <taxon>Timematodea</taxon>
        <taxon>Timematoidea</taxon>
        <taxon>Timematidae</taxon>
        <taxon>Timema</taxon>
    </lineage>
</organism>
<name>A0A7R9NXT2_9NEOP</name>
<protein>
    <recommendedName>
        <fullName evidence="1">Winged helix-turn-helix domain-containing protein</fullName>
    </recommendedName>
</protein>